<dbReference type="PRINTS" id="PR00046">
    <property type="entry name" value="SIGMA70FCT"/>
</dbReference>
<dbReference type="SUPFAM" id="SSF88659">
    <property type="entry name" value="Sigma3 and sigma4 domains of RNA polymerase sigma factors"/>
    <property type="match status" value="1"/>
</dbReference>
<dbReference type="InterPro" id="IPR013325">
    <property type="entry name" value="RNA_pol_sigma_r2"/>
</dbReference>
<sequence>MSMLERRRMPRKMNDVGAEQEECSNMRQSALHDECQMMDPEHPSYRRRHHSSQSNKKATVMLCLAGIALLQTSHAMVTSRVTSPLSPSSASNARALVDTAMLLRKKKLNANDDNESSSPLEDEVVMARGSGLFGTTPSKRPSTKPARPSSSSPQTNNLWTATLFDEEDRQALEDLSLLSRVQETVPSVTNLQTATGTEIPDMELHLQMEAARNRAAASNCPEGAVRNAASASAFVEEHVKDATSFEKLAMMGIPLQLPQPAQSAWKSQQISTTEEKKSIKTSSGTQASSAGIKTKRLSSVKIKPDRLPVEDYVDVSRKVAKTTKEAKLSSSRTTNKTKPFQTKAKRVTHEQELQLARIIQQGTELHRIKADFESTHGRDITRTEWTELAKLKSPTQLRKLVSAYRSAKTTLVTANMGLVHAVVRNNYKSFCAKRGISEEELVQEGSLGLIRAAELFDPSRGLRFSTYATIWIKGVLSNSKVTETITLPIREKTKFNKIQRATEDLQKQHASGEGEEKSSYTPTLEELSSVTGLKISEILSVQRRMTHTRNVLSLDYQYESTTRSGGETSTMTEGGLQKDPAFMADAQLFEKLQLRADIIAALVRNLDPREGRLMRLRYGLNDGQSRTIVECAEMMGISQSKAQTLAAGCLRKLREADDAESLQEYLLTVA</sequence>
<organism evidence="8">
    <name type="scientific">Ditylum brightwellii</name>
    <dbReference type="NCBI Taxonomy" id="49249"/>
    <lineage>
        <taxon>Eukaryota</taxon>
        <taxon>Sar</taxon>
        <taxon>Stramenopiles</taxon>
        <taxon>Ochrophyta</taxon>
        <taxon>Bacillariophyta</taxon>
        <taxon>Mediophyceae</taxon>
        <taxon>Lithodesmiophycidae</taxon>
        <taxon>Lithodesmiales</taxon>
        <taxon>Lithodesmiaceae</taxon>
        <taxon>Ditylum</taxon>
    </lineage>
</organism>
<dbReference type="InterPro" id="IPR013324">
    <property type="entry name" value="RNA_pol_sigma_r3/r4-like"/>
</dbReference>
<name>A0A7S4QZY6_9STRA</name>
<feature type="compositionally biased region" description="Basic and acidic residues" evidence="6">
    <location>
        <begin position="504"/>
        <end position="518"/>
    </location>
</feature>
<keyword evidence="4" id="KW-0238">DNA-binding</keyword>
<feature type="region of interest" description="Disordered" evidence="6">
    <location>
        <begin position="130"/>
        <end position="157"/>
    </location>
</feature>
<keyword evidence="5" id="KW-0804">Transcription</keyword>
<keyword evidence="2" id="KW-0805">Transcription regulation</keyword>
<dbReference type="NCBIfam" id="TIGR02937">
    <property type="entry name" value="sigma70-ECF"/>
    <property type="match status" value="1"/>
</dbReference>
<evidence type="ECO:0000256" key="3">
    <source>
        <dbReference type="ARBA" id="ARBA00023082"/>
    </source>
</evidence>
<feature type="region of interest" description="Disordered" evidence="6">
    <location>
        <begin position="324"/>
        <end position="347"/>
    </location>
</feature>
<dbReference type="Gene3D" id="1.20.140.160">
    <property type="match status" value="1"/>
</dbReference>
<feature type="region of interest" description="Disordered" evidence="6">
    <location>
        <begin position="504"/>
        <end position="524"/>
    </location>
</feature>
<evidence type="ECO:0000256" key="5">
    <source>
        <dbReference type="ARBA" id="ARBA00023163"/>
    </source>
</evidence>
<dbReference type="GO" id="GO:0003677">
    <property type="term" value="F:DNA binding"/>
    <property type="evidence" value="ECO:0007669"/>
    <property type="project" value="UniProtKB-KW"/>
</dbReference>
<feature type="domain" description="RNA polymerase sigma-70" evidence="7">
    <location>
        <begin position="440"/>
        <end position="453"/>
    </location>
</feature>
<dbReference type="InterPro" id="IPR014284">
    <property type="entry name" value="RNA_pol_sigma-70_dom"/>
</dbReference>
<accession>A0A7S4QZY6</accession>
<proteinExistence type="inferred from homology"/>
<dbReference type="AlphaFoldDB" id="A0A7S4QZY6"/>
<evidence type="ECO:0000256" key="1">
    <source>
        <dbReference type="ARBA" id="ARBA00007788"/>
    </source>
</evidence>
<evidence type="ECO:0000256" key="2">
    <source>
        <dbReference type="ARBA" id="ARBA00023015"/>
    </source>
</evidence>
<dbReference type="InterPro" id="IPR007627">
    <property type="entry name" value="RNA_pol_sigma70_r2"/>
</dbReference>
<protein>
    <recommendedName>
        <fullName evidence="7">RNA polymerase sigma-70 domain-containing protein</fullName>
    </recommendedName>
</protein>
<dbReference type="GO" id="GO:0006352">
    <property type="term" value="P:DNA-templated transcription initiation"/>
    <property type="evidence" value="ECO:0007669"/>
    <property type="project" value="InterPro"/>
</dbReference>
<feature type="region of interest" description="Disordered" evidence="6">
    <location>
        <begin position="264"/>
        <end position="293"/>
    </location>
</feature>
<comment type="similarity">
    <text evidence="1">Belongs to the sigma-70 factor family.</text>
</comment>
<dbReference type="Pfam" id="PF04542">
    <property type="entry name" value="Sigma70_r2"/>
    <property type="match status" value="1"/>
</dbReference>
<dbReference type="InterPro" id="IPR007630">
    <property type="entry name" value="RNA_pol_sigma70_r4"/>
</dbReference>
<dbReference type="Gene3D" id="1.20.120.1810">
    <property type="match status" value="1"/>
</dbReference>
<feature type="compositionally biased region" description="Polar residues" evidence="6">
    <location>
        <begin position="328"/>
        <end position="340"/>
    </location>
</feature>
<dbReference type="InterPro" id="IPR050239">
    <property type="entry name" value="Sigma-70_RNA_pol_init_factors"/>
</dbReference>
<gene>
    <name evidence="8" type="ORF">DBRI00130_LOCUS10376</name>
</gene>
<feature type="region of interest" description="Disordered" evidence="6">
    <location>
        <begin position="1"/>
        <end position="20"/>
    </location>
</feature>
<dbReference type="EMBL" id="HBNS01012865">
    <property type="protein sequence ID" value="CAE4598598.1"/>
    <property type="molecule type" value="Transcribed_RNA"/>
</dbReference>
<evidence type="ECO:0000256" key="6">
    <source>
        <dbReference type="SAM" id="MobiDB-lite"/>
    </source>
</evidence>
<feature type="compositionally biased region" description="Polar residues" evidence="6">
    <location>
        <begin position="148"/>
        <end position="157"/>
    </location>
</feature>
<evidence type="ECO:0000259" key="7">
    <source>
        <dbReference type="PROSITE" id="PS00715"/>
    </source>
</evidence>
<dbReference type="GO" id="GO:0016987">
    <property type="term" value="F:sigma factor activity"/>
    <property type="evidence" value="ECO:0007669"/>
    <property type="project" value="UniProtKB-KW"/>
</dbReference>
<evidence type="ECO:0000313" key="8">
    <source>
        <dbReference type="EMBL" id="CAE4598598.1"/>
    </source>
</evidence>
<dbReference type="PANTHER" id="PTHR30603:SF47">
    <property type="entry name" value="RNA POLYMERASE SIGMA FACTOR SIGD, CHLOROPLASTIC"/>
    <property type="match status" value="1"/>
</dbReference>
<dbReference type="Pfam" id="PF04545">
    <property type="entry name" value="Sigma70_r4"/>
    <property type="match status" value="1"/>
</dbReference>
<keyword evidence="3" id="KW-0731">Sigma factor</keyword>
<dbReference type="PROSITE" id="PS00715">
    <property type="entry name" value="SIGMA70_1"/>
    <property type="match status" value="1"/>
</dbReference>
<evidence type="ECO:0000256" key="4">
    <source>
        <dbReference type="ARBA" id="ARBA00023125"/>
    </source>
</evidence>
<reference evidence="8" key="1">
    <citation type="submission" date="2021-01" db="EMBL/GenBank/DDBJ databases">
        <authorList>
            <person name="Corre E."/>
            <person name="Pelletier E."/>
            <person name="Niang G."/>
            <person name="Scheremetjew M."/>
            <person name="Finn R."/>
            <person name="Kale V."/>
            <person name="Holt S."/>
            <person name="Cochrane G."/>
            <person name="Meng A."/>
            <person name="Brown T."/>
            <person name="Cohen L."/>
        </authorList>
    </citation>
    <scope>NUCLEOTIDE SEQUENCE</scope>
    <source>
        <strain evidence="8">GSO104</strain>
    </source>
</reference>
<dbReference type="PANTHER" id="PTHR30603">
    <property type="entry name" value="RNA POLYMERASE SIGMA FACTOR RPO"/>
    <property type="match status" value="1"/>
</dbReference>
<feature type="compositionally biased region" description="Polar residues" evidence="6">
    <location>
        <begin position="280"/>
        <end position="291"/>
    </location>
</feature>
<dbReference type="SUPFAM" id="SSF88946">
    <property type="entry name" value="Sigma2 domain of RNA polymerase sigma factors"/>
    <property type="match status" value="1"/>
</dbReference>
<dbReference type="InterPro" id="IPR000943">
    <property type="entry name" value="RNA_pol_sigma70"/>
</dbReference>